<evidence type="ECO:0000256" key="5">
    <source>
        <dbReference type="ARBA" id="ARBA00023136"/>
    </source>
</evidence>
<feature type="transmembrane region" description="Helical" evidence="6">
    <location>
        <begin position="293"/>
        <end position="312"/>
    </location>
</feature>
<feature type="transmembrane region" description="Helical" evidence="6">
    <location>
        <begin position="415"/>
        <end position="436"/>
    </location>
</feature>
<dbReference type="Proteomes" id="UP001146120">
    <property type="component" value="Unassembled WGS sequence"/>
</dbReference>
<dbReference type="EMBL" id="DAKRPA010000089">
    <property type="protein sequence ID" value="DAZ99144.1"/>
    <property type="molecule type" value="Genomic_DNA"/>
</dbReference>
<keyword evidence="4 6" id="KW-1133">Transmembrane helix</keyword>
<name>A0AAV2Z0A3_9STRA</name>
<feature type="transmembrane region" description="Helical" evidence="6">
    <location>
        <begin position="332"/>
        <end position="351"/>
    </location>
</feature>
<feature type="transmembrane region" description="Helical" evidence="6">
    <location>
        <begin position="171"/>
        <end position="190"/>
    </location>
</feature>
<feature type="domain" description="Major facilitator superfamily (MFS) profile" evidence="7">
    <location>
        <begin position="47"/>
        <end position="472"/>
    </location>
</feature>
<evidence type="ECO:0000313" key="9">
    <source>
        <dbReference type="Proteomes" id="UP001146120"/>
    </source>
</evidence>
<dbReference type="Gene3D" id="1.20.1250.20">
    <property type="entry name" value="MFS general substrate transporter like domains"/>
    <property type="match status" value="1"/>
</dbReference>
<dbReference type="SUPFAM" id="SSF103473">
    <property type="entry name" value="MFS general substrate transporter"/>
    <property type="match status" value="1"/>
</dbReference>
<evidence type="ECO:0000256" key="2">
    <source>
        <dbReference type="ARBA" id="ARBA00022448"/>
    </source>
</evidence>
<sequence length="506" mass="55763">MATTPQATITAPVDNLDAVQRITRRIDSIGERSDGIFLGLSWYYLRLICMTGIGWAMDSMETFVFIYCGGLIAKDIEMSVNQASFLGGAVFVGSFFGSFMFGSFADKYGRRPMFMVTLLIFLVGLGLCGASWNITSLTCFRIMSGIGLGGELPVASTLVQELAPKKTRGKIIVLLESFWSIGCMVAVWLAFGVAPHIGWRNTFYLCLIPVVYSAVIRFAIPESPKWLASVGRYDEAVAVVESMERAHGLTPLTEAECVDVEEVKTMSTFQIPEGHLSRIALLFRKPFSVRTSVLWTLWFGISLSYYAIFIYMPGLISANGGYNLNKNWRTMLIITLFQLPGYFSASILVELLGRRMTLVIYLMASFASAIAMGYVEPTQGPIMASGSSLSFFLLGAWGCVYAYTPENYPTSIRGIGSAYPAGFSRIGAFIGPYLVPHMQASWKMSLTSILWVFGGVLIFISIVVLVFGFEPRGKNIEDVDSYTKVATTDEDEKYVDVQTPGKRNAV</sequence>
<feature type="transmembrane region" description="Helical" evidence="6">
    <location>
        <begin position="381"/>
        <end position="403"/>
    </location>
</feature>
<evidence type="ECO:0000256" key="4">
    <source>
        <dbReference type="ARBA" id="ARBA00022989"/>
    </source>
</evidence>
<keyword evidence="9" id="KW-1185">Reference proteome</keyword>
<dbReference type="CDD" id="cd17316">
    <property type="entry name" value="MFS_SV2_like"/>
    <property type="match status" value="1"/>
</dbReference>
<dbReference type="PROSITE" id="PS50850">
    <property type="entry name" value="MFS"/>
    <property type="match status" value="1"/>
</dbReference>
<proteinExistence type="predicted"/>
<comment type="subcellular location">
    <subcellularLocation>
        <location evidence="1">Membrane</location>
        <topology evidence="1">Multi-pass membrane protein</topology>
    </subcellularLocation>
</comment>
<dbReference type="AlphaFoldDB" id="A0AAV2Z0A3"/>
<feature type="transmembrane region" description="Helical" evidence="6">
    <location>
        <begin position="83"/>
        <end position="101"/>
    </location>
</feature>
<evidence type="ECO:0000256" key="6">
    <source>
        <dbReference type="SAM" id="Phobius"/>
    </source>
</evidence>
<protein>
    <recommendedName>
        <fullName evidence="7">Major facilitator superfamily (MFS) profile domain-containing protein</fullName>
    </recommendedName>
</protein>
<feature type="transmembrane region" description="Helical" evidence="6">
    <location>
        <begin position="35"/>
        <end position="57"/>
    </location>
</feature>
<evidence type="ECO:0000256" key="3">
    <source>
        <dbReference type="ARBA" id="ARBA00022692"/>
    </source>
</evidence>
<keyword evidence="2" id="KW-0813">Transport</keyword>
<organism evidence="8 9">
    <name type="scientific">Lagenidium giganteum</name>
    <dbReference type="NCBI Taxonomy" id="4803"/>
    <lineage>
        <taxon>Eukaryota</taxon>
        <taxon>Sar</taxon>
        <taxon>Stramenopiles</taxon>
        <taxon>Oomycota</taxon>
        <taxon>Peronosporomycetes</taxon>
        <taxon>Pythiales</taxon>
        <taxon>Pythiaceae</taxon>
    </lineage>
</organism>
<evidence type="ECO:0000313" key="8">
    <source>
        <dbReference type="EMBL" id="DAZ99144.1"/>
    </source>
</evidence>
<dbReference type="GO" id="GO:0022857">
    <property type="term" value="F:transmembrane transporter activity"/>
    <property type="evidence" value="ECO:0007669"/>
    <property type="project" value="InterPro"/>
</dbReference>
<comment type="caution">
    <text evidence="8">The sequence shown here is derived from an EMBL/GenBank/DDBJ whole genome shotgun (WGS) entry which is preliminary data.</text>
</comment>
<dbReference type="InterPro" id="IPR005829">
    <property type="entry name" value="Sugar_transporter_CS"/>
</dbReference>
<dbReference type="InterPro" id="IPR036259">
    <property type="entry name" value="MFS_trans_sf"/>
</dbReference>
<keyword evidence="3 6" id="KW-0812">Transmembrane</keyword>
<evidence type="ECO:0000259" key="7">
    <source>
        <dbReference type="PROSITE" id="PS50850"/>
    </source>
</evidence>
<feature type="transmembrane region" description="Helical" evidence="6">
    <location>
        <begin position="358"/>
        <end position="375"/>
    </location>
</feature>
<dbReference type="InterPro" id="IPR020846">
    <property type="entry name" value="MFS_dom"/>
</dbReference>
<reference evidence="8" key="1">
    <citation type="submission" date="2022-11" db="EMBL/GenBank/DDBJ databases">
        <authorList>
            <person name="Morgan W.R."/>
            <person name="Tartar A."/>
        </authorList>
    </citation>
    <scope>NUCLEOTIDE SEQUENCE</scope>
    <source>
        <strain evidence="8">ARSEF 373</strain>
    </source>
</reference>
<dbReference type="Pfam" id="PF00083">
    <property type="entry name" value="Sugar_tr"/>
    <property type="match status" value="1"/>
</dbReference>
<reference evidence="8" key="2">
    <citation type="journal article" date="2023" name="Microbiol Resour">
        <title>Decontamination and Annotation of the Draft Genome Sequence of the Oomycete Lagenidium giganteum ARSEF 373.</title>
        <authorList>
            <person name="Morgan W.R."/>
            <person name="Tartar A."/>
        </authorList>
    </citation>
    <scope>NUCLEOTIDE SEQUENCE</scope>
    <source>
        <strain evidence="8">ARSEF 373</strain>
    </source>
</reference>
<dbReference type="GO" id="GO:0016020">
    <property type="term" value="C:membrane"/>
    <property type="evidence" value="ECO:0007669"/>
    <property type="project" value="UniProtKB-SubCell"/>
</dbReference>
<gene>
    <name evidence="8" type="ORF">N0F65_010228</name>
</gene>
<keyword evidence="5 6" id="KW-0472">Membrane</keyword>
<feature type="transmembrane region" description="Helical" evidence="6">
    <location>
        <begin position="113"/>
        <end position="134"/>
    </location>
</feature>
<evidence type="ECO:0000256" key="1">
    <source>
        <dbReference type="ARBA" id="ARBA00004141"/>
    </source>
</evidence>
<accession>A0AAV2Z0A3</accession>
<dbReference type="InterPro" id="IPR005828">
    <property type="entry name" value="MFS_sugar_transport-like"/>
</dbReference>
<dbReference type="PROSITE" id="PS00217">
    <property type="entry name" value="SUGAR_TRANSPORT_2"/>
    <property type="match status" value="1"/>
</dbReference>
<dbReference type="PANTHER" id="PTHR23511">
    <property type="entry name" value="SYNAPTIC VESICLE GLYCOPROTEIN 2"/>
    <property type="match status" value="1"/>
</dbReference>
<feature type="transmembrane region" description="Helical" evidence="6">
    <location>
        <begin position="448"/>
        <end position="469"/>
    </location>
</feature>
<dbReference type="PANTHER" id="PTHR23511:SF5">
    <property type="entry name" value="MAJOR FACILITATOR-TYPE TRANSPORTER HXNZ-RELATED"/>
    <property type="match status" value="1"/>
</dbReference>